<dbReference type="EMBL" id="JAJGAK010000003">
    <property type="protein sequence ID" value="MCC8364131.1"/>
    <property type="molecule type" value="Genomic_DNA"/>
</dbReference>
<protein>
    <submittedName>
        <fullName evidence="1">Energy transducer TonB</fullName>
    </submittedName>
</protein>
<sequence length="199" mass="21817">MASYANGIRGVVAAAIVCFSAGAGAERLPNYNIANEGGLAKDWTVAPGAKIVAPAYPAEYDTDERPDACIALRYTVYPDGTTGDFKVLRTWKSGPVSRTEMRPFWLKFARASAAAVGQWRFQPRDVASAKPVTTVATLSFFGATVADASELRAHCRITDLAVFMRDLDRRDTMVSKQIEHTYRARSHRMQMQALTPGPR</sequence>
<dbReference type="Proteomes" id="UP001165293">
    <property type="component" value="Unassembled WGS sequence"/>
</dbReference>
<keyword evidence="2" id="KW-1185">Reference proteome</keyword>
<comment type="caution">
    <text evidence="1">The sequence shown here is derived from an EMBL/GenBank/DDBJ whole genome shotgun (WGS) entry which is preliminary data.</text>
</comment>
<gene>
    <name evidence="1" type="ORF">LK996_13720</name>
</gene>
<evidence type="ECO:0000313" key="1">
    <source>
        <dbReference type="EMBL" id="MCC8364131.1"/>
    </source>
</evidence>
<dbReference type="Gene3D" id="3.30.2420.10">
    <property type="entry name" value="TonB"/>
    <property type="match status" value="1"/>
</dbReference>
<name>A0ABS8JKI9_9GAMM</name>
<organism evidence="1 2">
    <name type="scientific">Noviluteimonas lactosilytica</name>
    <dbReference type="NCBI Taxonomy" id="2888523"/>
    <lineage>
        <taxon>Bacteria</taxon>
        <taxon>Pseudomonadati</taxon>
        <taxon>Pseudomonadota</taxon>
        <taxon>Gammaproteobacteria</taxon>
        <taxon>Lysobacterales</taxon>
        <taxon>Lysobacteraceae</taxon>
        <taxon>Noviluteimonas</taxon>
    </lineage>
</organism>
<accession>A0ABS8JKI9</accession>
<evidence type="ECO:0000313" key="2">
    <source>
        <dbReference type="Proteomes" id="UP001165293"/>
    </source>
</evidence>
<proteinExistence type="predicted"/>
<reference evidence="1" key="1">
    <citation type="submission" date="2021-10" db="EMBL/GenBank/DDBJ databases">
        <authorList>
            <person name="Lyu M."/>
            <person name="Wang X."/>
            <person name="Meng X."/>
            <person name="Xu K."/>
        </authorList>
    </citation>
    <scope>NUCLEOTIDE SEQUENCE</scope>
    <source>
        <strain evidence="1">A6</strain>
    </source>
</reference>
<dbReference type="RefSeq" id="WP_230527916.1">
    <property type="nucleotide sequence ID" value="NZ_JAJGAK010000003.1"/>
</dbReference>